<keyword evidence="8" id="KW-1185">Reference proteome</keyword>
<feature type="transmembrane region" description="Helical" evidence="5">
    <location>
        <begin position="102"/>
        <end position="121"/>
    </location>
</feature>
<feature type="transmembrane region" description="Helical" evidence="5">
    <location>
        <begin position="410"/>
        <end position="432"/>
    </location>
</feature>
<comment type="caution">
    <text evidence="7">The sequence shown here is derived from an EMBL/GenBank/DDBJ whole genome shotgun (WGS) entry which is preliminary data.</text>
</comment>
<sequence>MSTANDYQEHHFDEEKEQVVSFVDKLKFFIITSVGFFSDGWLNGGFSYIVTMVGYTYWNGGSIPSISQSLIKAGLSIGMIAGMVVFGFFGDAVGRHKVYGKELIFTLLGTLMIVLTPWNNFSEQSVISWMTVWRVVTGFGVGGDYPMSASMNSETKLGMSRAKLITTSFFIYQMGTLLFTIFFLIVIVGYKTKIEANLHNVTYVWRLLFGLGMIPGFASLYERLTMKETKPYEKYVSNNTGLTGDNVRTSKDGSKDFFEYFNFKTAVNRRHVLTLVSTALTWFFFDIAIYGFSLNNSNILALIGYGTGKTKYETLYNTAVGAIIITIFGIVGNFIGIFLPDILGRRMCLIGGCFICAVLYAIWAGVEKSASTGGLMAIFVVSSVFLQGGPNNMTFLVPIEVFPTRVRGTAHGISAAAGKCGALLTAFAFGYLSTNAGLAAAIGLCSGVMALATITSFGVPEVLGLTLDDIENDLQYLPRKKRLAHIAARVDKRTAYASAPAQVEEKEEI</sequence>
<dbReference type="GO" id="GO:0005886">
    <property type="term" value="C:plasma membrane"/>
    <property type="evidence" value="ECO:0007669"/>
    <property type="project" value="TreeGrafter"/>
</dbReference>
<dbReference type="GO" id="GO:0046943">
    <property type="term" value="F:carboxylic acid transmembrane transporter activity"/>
    <property type="evidence" value="ECO:0007669"/>
    <property type="project" value="TreeGrafter"/>
</dbReference>
<feature type="transmembrane region" description="Helical" evidence="5">
    <location>
        <begin position="169"/>
        <end position="190"/>
    </location>
</feature>
<feature type="transmembrane region" description="Helical" evidence="5">
    <location>
        <begin position="438"/>
        <end position="459"/>
    </location>
</feature>
<feature type="transmembrane region" description="Helical" evidence="5">
    <location>
        <begin position="314"/>
        <end position="335"/>
    </location>
</feature>
<name>A0A427YV83_9TREE</name>
<gene>
    <name evidence="7" type="primary">PHO84_4</name>
    <name evidence="7" type="ORF">EHS25_004722</name>
</gene>
<dbReference type="InterPro" id="IPR020846">
    <property type="entry name" value="MFS_dom"/>
</dbReference>
<keyword evidence="3 5" id="KW-1133">Transmembrane helix</keyword>
<dbReference type="PANTHER" id="PTHR23508">
    <property type="entry name" value="CARBOXYLIC ACID TRANSPORTER PROTEIN HOMOLOG"/>
    <property type="match status" value="1"/>
</dbReference>
<evidence type="ECO:0000256" key="5">
    <source>
        <dbReference type="SAM" id="Phobius"/>
    </source>
</evidence>
<accession>A0A427YV83</accession>
<dbReference type="OrthoDB" id="433512at2759"/>
<keyword evidence="2 5" id="KW-0812">Transmembrane</keyword>
<protein>
    <submittedName>
        <fullName evidence="7">Inorganic phosphate transporter pho84</fullName>
    </submittedName>
</protein>
<organism evidence="7 8">
    <name type="scientific">Saitozyma podzolica</name>
    <dbReference type="NCBI Taxonomy" id="1890683"/>
    <lineage>
        <taxon>Eukaryota</taxon>
        <taxon>Fungi</taxon>
        <taxon>Dikarya</taxon>
        <taxon>Basidiomycota</taxon>
        <taxon>Agaricomycotina</taxon>
        <taxon>Tremellomycetes</taxon>
        <taxon>Tremellales</taxon>
        <taxon>Trimorphomycetaceae</taxon>
        <taxon>Saitozyma</taxon>
    </lineage>
</organism>
<dbReference type="Pfam" id="PF00083">
    <property type="entry name" value="Sugar_tr"/>
    <property type="match status" value="1"/>
</dbReference>
<proteinExistence type="predicted"/>
<dbReference type="SUPFAM" id="SSF103473">
    <property type="entry name" value="MFS general substrate transporter"/>
    <property type="match status" value="1"/>
</dbReference>
<feature type="transmembrane region" description="Helical" evidence="5">
    <location>
        <begin position="272"/>
        <end position="294"/>
    </location>
</feature>
<feature type="transmembrane region" description="Helical" evidence="5">
    <location>
        <begin position="202"/>
        <end position="221"/>
    </location>
</feature>
<evidence type="ECO:0000313" key="8">
    <source>
        <dbReference type="Proteomes" id="UP000279259"/>
    </source>
</evidence>
<evidence type="ECO:0000259" key="6">
    <source>
        <dbReference type="PROSITE" id="PS50850"/>
    </source>
</evidence>
<dbReference type="PROSITE" id="PS50850">
    <property type="entry name" value="MFS"/>
    <property type="match status" value="1"/>
</dbReference>
<evidence type="ECO:0000256" key="1">
    <source>
        <dbReference type="ARBA" id="ARBA00004141"/>
    </source>
</evidence>
<evidence type="ECO:0000256" key="2">
    <source>
        <dbReference type="ARBA" id="ARBA00022692"/>
    </source>
</evidence>
<dbReference type="PANTHER" id="PTHR23508:SF10">
    <property type="entry name" value="CARBOXYLIC ACID TRANSPORTER PROTEIN HOMOLOG"/>
    <property type="match status" value="1"/>
</dbReference>
<feature type="transmembrane region" description="Helical" evidence="5">
    <location>
        <begin position="347"/>
        <end position="366"/>
    </location>
</feature>
<feature type="transmembrane region" description="Helical" evidence="5">
    <location>
        <begin position="372"/>
        <end position="389"/>
    </location>
</feature>
<dbReference type="InterPro" id="IPR005828">
    <property type="entry name" value="MFS_sugar_transport-like"/>
</dbReference>
<evidence type="ECO:0000256" key="3">
    <source>
        <dbReference type="ARBA" id="ARBA00022989"/>
    </source>
</evidence>
<dbReference type="EMBL" id="RSCD01000002">
    <property type="protein sequence ID" value="RSH94915.1"/>
    <property type="molecule type" value="Genomic_DNA"/>
</dbReference>
<dbReference type="InterPro" id="IPR036259">
    <property type="entry name" value="MFS_trans_sf"/>
</dbReference>
<dbReference type="STRING" id="1890683.A0A427YV83"/>
<feature type="transmembrane region" description="Helical" evidence="5">
    <location>
        <begin position="28"/>
        <end position="50"/>
    </location>
</feature>
<feature type="domain" description="Major facilitator superfamily (MFS) profile" evidence="6">
    <location>
        <begin position="28"/>
        <end position="464"/>
    </location>
</feature>
<dbReference type="Gene3D" id="1.20.1250.20">
    <property type="entry name" value="MFS general substrate transporter like domains"/>
    <property type="match status" value="1"/>
</dbReference>
<evidence type="ECO:0000313" key="7">
    <source>
        <dbReference type="EMBL" id="RSH94915.1"/>
    </source>
</evidence>
<reference evidence="7 8" key="1">
    <citation type="submission" date="2018-11" db="EMBL/GenBank/DDBJ databases">
        <title>Genome sequence of Saitozyma podzolica DSM 27192.</title>
        <authorList>
            <person name="Aliyu H."/>
            <person name="Gorte O."/>
            <person name="Ochsenreither K."/>
        </authorList>
    </citation>
    <scope>NUCLEOTIDE SEQUENCE [LARGE SCALE GENOMIC DNA]</scope>
    <source>
        <strain evidence="7 8">DSM 27192</strain>
    </source>
</reference>
<keyword evidence="4 5" id="KW-0472">Membrane</keyword>
<dbReference type="AlphaFoldDB" id="A0A427YV83"/>
<dbReference type="Proteomes" id="UP000279259">
    <property type="component" value="Unassembled WGS sequence"/>
</dbReference>
<evidence type="ECO:0000256" key="4">
    <source>
        <dbReference type="ARBA" id="ARBA00023136"/>
    </source>
</evidence>
<feature type="transmembrane region" description="Helical" evidence="5">
    <location>
        <begin position="70"/>
        <end position="90"/>
    </location>
</feature>
<comment type="subcellular location">
    <subcellularLocation>
        <location evidence="1">Membrane</location>
        <topology evidence="1">Multi-pass membrane protein</topology>
    </subcellularLocation>
</comment>